<organism evidence="2 3">
    <name type="scientific">Anopheles atroparvus</name>
    <name type="common">European mosquito</name>
    <dbReference type="NCBI Taxonomy" id="41427"/>
    <lineage>
        <taxon>Eukaryota</taxon>
        <taxon>Metazoa</taxon>
        <taxon>Ecdysozoa</taxon>
        <taxon>Arthropoda</taxon>
        <taxon>Hexapoda</taxon>
        <taxon>Insecta</taxon>
        <taxon>Pterygota</taxon>
        <taxon>Neoptera</taxon>
        <taxon>Endopterygota</taxon>
        <taxon>Diptera</taxon>
        <taxon>Nematocera</taxon>
        <taxon>Culicoidea</taxon>
        <taxon>Culicidae</taxon>
        <taxon>Anophelinae</taxon>
        <taxon>Anopheles</taxon>
    </lineage>
</organism>
<evidence type="ECO:0000313" key="2">
    <source>
        <dbReference type="EnsemblMetazoa" id="ENSAATROPP013743"/>
    </source>
</evidence>
<name>A0AAG5DT09_ANOAO</name>
<keyword evidence="3" id="KW-1185">Reference proteome</keyword>
<reference evidence="2" key="1">
    <citation type="submission" date="2024-04" db="UniProtKB">
        <authorList>
            <consortium name="EnsemblMetazoa"/>
        </authorList>
    </citation>
    <scope>IDENTIFICATION</scope>
    <source>
        <strain evidence="2">EBRO</strain>
    </source>
</reference>
<feature type="signal peptide" evidence="1">
    <location>
        <begin position="1"/>
        <end position="19"/>
    </location>
</feature>
<dbReference type="AlphaFoldDB" id="A0AAG5DT09"/>
<accession>A0AAG5DT09</accession>
<dbReference type="EnsemblMetazoa" id="ENSAATROPT015301">
    <property type="protein sequence ID" value="ENSAATROPP013743"/>
    <property type="gene ID" value="ENSAATROPG012458"/>
</dbReference>
<evidence type="ECO:0000256" key="1">
    <source>
        <dbReference type="SAM" id="SignalP"/>
    </source>
</evidence>
<dbReference type="Proteomes" id="UP000075880">
    <property type="component" value="Unassembled WGS sequence"/>
</dbReference>
<protein>
    <submittedName>
        <fullName evidence="2">Uncharacterized protein</fullName>
    </submittedName>
</protein>
<sequence>MFIILYYIILTYILFPTSEQYGRNFDSVIRRARSSTWHCHRDDVTERKRE</sequence>
<evidence type="ECO:0000313" key="3">
    <source>
        <dbReference type="Proteomes" id="UP000075880"/>
    </source>
</evidence>
<keyword evidence="1" id="KW-0732">Signal</keyword>
<proteinExistence type="predicted"/>
<feature type="chain" id="PRO_5042465347" evidence="1">
    <location>
        <begin position="20"/>
        <end position="50"/>
    </location>
</feature>